<keyword evidence="1" id="KW-0813">Transport</keyword>
<feature type="domain" description="ABC transporter" evidence="2">
    <location>
        <begin position="10"/>
        <end position="44"/>
    </location>
</feature>
<dbReference type="GO" id="GO:0016887">
    <property type="term" value="F:ATP hydrolysis activity"/>
    <property type="evidence" value="ECO:0007669"/>
    <property type="project" value="InterPro"/>
</dbReference>
<accession>A0A5P6AB12</accession>
<sequence length="65" mass="6685">MAKGGSLIAVNNINLSIAKGEFIALTGPSGCGKSTLLRMIAALEPLMRVASPSAGYLRRTLPPST</sequence>
<dbReference type="Gene3D" id="3.40.50.300">
    <property type="entry name" value="P-loop containing nucleotide triphosphate hydrolases"/>
    <property type="match status" value="1"/>
</dbReference>
<reference evidence="3" key="1">
    <citation type="submission" date="2018-05" db="EMBL/GenBank/DDBJ databases">
        <title>Bacterial isolates from healthy term breastfed infants carrying antibiotic resistance genes.</title>
        <authorList>
            <person name="Casaburi G."/>
        </authorList>
    </citation>
    <scope>NUCLEOTIDE SEQUENCE [LARGE SCALE GENOMIC DNA]</scope>
    <source>
        <strain evidence="3">7084_4</strain>
    </source>
</reference>
<dbReference type="InterPro" id="IPR027417">
    <property type="entry name" value="P-loop_NTPase"/>
</dbReference>
<evidence type="ECO:0000313" key="3">
    <source>
        <dbReference type="EMBL" id="QFG77139.1"/>
    </source>
</evidence>
<dbReference type="InterPro" id="IPR050093">
    <property type="entry name" value="ABC_SmlMolc_Importer"/>
</dbReference>
<dbReference type="EMBL" id="CP029752">
    <property type="protein sequence ID" value="QFG77139.1"/>
    <property type="molecule type" value="Genomic_DNA"/>
</dbReference>
<evidence type="ECO:0000259" key="2">
    <source>
        <dbReference type="Pfam" id="PF00005"/>
    </source>
</evidence>
<dbReference type="AlphaFoldDB" id="A0A5P6AB12"/>
<dbReference type="PANTHER" id="PTHR42781">
    <property type="entry name" value="SPERMIDINE/PUTRESCINE IMPORT ATP-BINDING PROTEIN POTA"/>
    <property type="match status" value="1"/>
</dbReference>
<dbReference type="SUPFAM" id="SSF52540">
    <property type="entry name" value="P-loop containing nucleoside triphosphate hydrolases"/>
    <property type="match status" value="1"/>
</dbReference>
<protein>
    <recommendedName>
        <fullName evidence="2">ABC transporter domain-containing protein</fullName>
    </recommendedName>
</protein>
<evidence type="ECO:0000256" key="1">
    <source>
        <dbReference type="ARBA" id="ARBA00022448"/>
    </source>
</evidence>
<gene>
    <name evidence="3" type="ORF">DMB90_08440</name>
</gene>
<dbReference type="InterPro" id="IPR003439">
    <property type="entry name" value="ABC_transporter-like_ATP-bd"/>
</dbReference>
<dbReference type="GO" id="GO:0005524">
    <property type="term" value="F:ATP binding"/>
    <property type="evidence" value="ECO:0007669"/>
    <property type="project" value="InterPro"/>
</dbReference>
<name>A0A5P6AB12_RAOPL</name>
<dbReference type="PANTHER" id="PTHR42781:SF4">
    <property type="entry name" value="SPERMIDINE_PUTRESCINE IMPORT ATP-BINDING PROTEIN POTA"/>
    <property type="match status" value="1"/>
</dbReference>
<proteinExistence type="predicted"/>
<dbReference type="Pfam" id="PF00005">
    <property type="entry name" value="ABC_tran"/>
    <property type="match status" value="1"/>
</dbReference>
<organism evidence="3">
    <name type="scientific">Raoultella planticola</name>
    <name type="common">Klebsiella planticola</name>
    <dbReference type="NCBI Taxonomy" id="575"/>
    <lineage>
        <taxon>Bacteria</taxon>
        <taxon>Pseudomonadati</taxon>
        <taxon>Pseudomonadota</taxon>
        <taxon>Gammaproteobacteria</taxon>
        <taxon>Enterobacterales</taxon>
        <taxon>Enterobacteriaceae</taxon>
        <taxon>Klebsiella/Raoultella group</taxon>
        <taxon>Raoultella</taxon>
    </lineage>
</organism>